<reference evidence="1 2" key="1">
    <citation type="submission" date="2024-06" db="EMBL/GenBank/DDBJ databases">
        <title>The Natural Products Discovery Center: Release of the First 8490 Sequenced Strains for Exploring Actinobacteria Biosynthetic Diversity.</title>
        <authorList>
            <person name="Kalkreuter E."/>
            <person name="Kautsar S.A."/>
            <person name="Yang D."/>
            <person name="Bader C.D."/>
            <person name="Teijaro C.N."/>
            <person name="Fluegel L."/>
            <person name="Davis C.M."/>
            <person name="Simpson J.R."/>
            <person name="Lauterbach L."/>
            <person name="Steele A.D."/>
            <person name="Gui C."/>
            <person name="Meng S."/>
            <person name="Li G."/>
            <person name="Viehrig K."/>
            <person name="Ye F."/>
            <person name="Su P."/>
            <person name="Kiefer A.F."/>
            <person name="Nichols A."/>
            <person name="Cepeda A.J."/>
            <person name="Yan W."/>
            <person name="Fan B."/>
            <person name="Jiang Y."/>
            <person name="Adhikari A."/>
            <person name="Zheng C.-J."/>
            <person name="Schuster L."/>
            <person name="Cowan T.M."/>
            <person name="Smanski M.J."/>
            <person name="Chevrette M.G."/>
            <person name="De Carvalho L.P.S."/>
            <person name="Shen B."/>
        </authorList>
    </citation>
    <scope>NUCLEOTIDE SEQUENCE [LARGE SCALE GENOMIC DNA]</scope>
    <source>
        <strain evidence="1 2">NPDC050403</strain>
    </source>
</reference>
<proteinExistence type="predicted"/>
<dbReference type="Proteomes" id="UP001551695">
    <property type="component" value="Unassembled WGS sequence"/>
</dbReference>
<organism evidence="1 2">
    <name type="scientific">Nocardia aurea</name>
    <dbReference type="NCBI Taxonomy" id="2144174"/>
    <lineage>
        <taxon>Bacteria</taxon>
        <taxon>Bacillati</taxon>
        <taxon>Actinomycetota</taxon>
        <taxon>Actinomycetes</taxon>
        <taxon>Mycobacteriales</taxon>
        <taxon>Nocardiaceae</taxon>
        <taxon>Nocardia</taxon>
    </lineage>
</organism>
<sequence length="92" mass="10262">MSVQVVNRVRVISDRSGHNARTVGDGRWVVSYLPGRTVSLEQAVAAVQFAEFVSEAAEFARLIGLTTREAVYYALADPLWRTETPGVARRRR</sequence>
<gene>
    <name evidence="1" type="ORF">AB0I48_02835</name>
</gene>
<evidence type="ECO:0000313" key="1">
    <source>
        <dbReference type="EMBL" id="MEV0706477.1"/>
    </source>
</evidence>
<accession>A0ABV3FM28</accession>
<keyword evidence="2" id="KW-1185">Reference proteome</keyword>
<name>A0ABV3FM28_9NOCA</name>
<protein>
    <submittedName>
        <fullName evidence="1">Uncharacterized protein</fullName>
    </submittedName>
</protein>
<dbReference type="RefSeq" id="WP_355085683.1">
    <property type="nucleotide sequence ID" value="NZ_JBEXKW010000017.1"/>
</dbReference>
<comment type="caution">
    <text evidence="1">The sequence shown here is derived from an EMBL/GenBank/DDBJ whole genome shotgun (WGS) entry which is preliminary data.</text>
</comment>
<evidence type="ECO:0000313" key="2">
    <source>
        <dbReference type="Proteomes" id="UP001551695"/>
    </source>
</evidence>
<dbReference type="EMBL" id="JBFAKC010000001">
    <property type="protein sequence ID" value="MEV0706477.1"/>
    <property type="molecule type" value="Genomic_DNA"/>
</dbReference>